<dbReference type="GO" id="GO:0034477">
    <property type="term" value="P:U6 snRNA 3'-end processing"/>
    <property type="evidence" value="ECO:0007669"/>
    <property type="project" value="InterPro"/>
</dbReference>
<comment type="catalytic activity">
    <reaction evidence="5">
        <text>a 3'-end uridylyl-uridine-RNA = a 3'-end 2',3'-cyclophospho-uridine-RNA + uridine</text>
        <dbReference type="Rhea" id="RHEA:46052"/>
        <dbReference type="Rhea" id="RHEA-COMP:17384"/>
        <dbReference type="Rhea" id="RHEA-COMP:17385"/>
        <dbReference type="ChEBI" id="CHEBI:16704"/>
        <dbReference type="ChEBI" id="CHEBI:85643"/>
        <dbReference type="ChEBI" id="CHEBI:85644"/>
    </reaction>
    <physiologicalReaction direction="left-to-right" evidence="5">
        <dbReference type="Rhea" id="RHEA:46053"/>
    </physiologicalReaction>
</comment>
<comment type="caution">
    <text evidence="10">The sequence shown here is derived from an EMBL/GenBank/DDBJ whole genome shotgun (WGS) entry which is preliminary data.</text>
</comment>
<dbReference type="InterPro" id="IPR027521">
    <property type="entry name" value="Usb1"/>
</dbReference>
<keyword evidence="3" id="KW-0456">Lyase</keyword>
<evidence type="ECO:0000313" key="10">
    <source>
        <dbReference type="EMBL" id="KAG8437253.1"/>
    </source>
</evidence>
<keyword evidence="2" id="KW-0378">Hydrolase</keyword>
<dbReference type="PANTHER" id="PTHR13522:SF3">
    <property type="entry name" value="U6 SNRNA PHOSPHODIESTERASE 1"/>
    <property type="match status" value="1"/>
</dbReference>
<dbReference type="Pfam" id="PF09749">
    <property type="entry name" value="HVSL"/>
    <property type="match status" value="1"/>
</dbReference>
<organism evidence="10 11">
    <name type="scientific">Hymenochirus boettgeri</name>
    <name type="common">Congo dwarf clawed frog</name>
    <dbReference type="NCBI Taxonomy" id="247094"/>
    <lineage>
        <taxon>Eukaryota</taxon>
        <taxon>Metazoa</taxon>
        <taxon>Chordata</taxon>
        <taxon>Craniata</taxon>
        <taxon>Vertebrata</taxon>
        <taxon>Euteleostomi</taxon>
        <taxon>Amphibia</taxon>
        <taxon>Batrachia</taxon>
        <taxon>Anura</taxon>
        <taxon>Pipoidea</taxon>
        <taxon>Pipidae</taxon>
        <taxon>Pipinae</taxon>
        <taxon>Hymenochirus</taxon>
    </lineage>
</organism>
<evidence type="ECO:0000256" key="1">
    <source>
        <dbReference type="ARBA" id="ARBA00022722"/>
    </source>
</evidence>
<dbReference type="OrthoDB" id="49151at2759"/>
<evidence type="ECO:0000256" key="3">
    <source>
        <dbReference type="ARBA" id="ARBA00023239"/>
    </source>
</evidence>
<evidence type="ECO:0000313" key="11">
    <source>
        <dbReference type="Proteomes" id="UP000812440"/>
    </source>
</evidence>
<keyword evidence="11" id="KW-1185">Reference proteome</keyword>
<gene>
    <name evidence="10" type="ORF">GDO86_008091</name>
</gene>
<dbReference type="PANTHER" id="PTHR13522">
    <property type="entry name" value="U6 SNRNA PHOSPHODIESTERASE 1"/>
    <property type="match status" value="1"/>
</dbReference>
<dbReference type="EMBL" id="JAACNH010000007">
    <property type="protein sequence ID" value="KAG8437253.1"/>
    <property type="molecule type" value="Genomic_DNA"/>
</dbReference>
<comment type="catalytic activity">
    <reaction evidence="6">
        <text>a 3'-end uridylyl-adenosine-RNA = a 3'-end 2',3'-cyclophospho-uridine-RNA + adenosine</text>
        <dbReference type="Rhea" id="RHEA:67896"/>
        <dbReference type="Rhea" id="RHEA-COMP:17385"/>
        <dbReference type="Rhea" id="RHEA-COMP:17386"/>
        <dbReference type="ChEBI" id="CHEBI:16335"/>
        <dbReference type="ChEBI" id="CHEBI:85644"/>
        <dbReference type="ChEBI" id="CHEBI:176518"/>
    </reaction>
    <physiologicalReaction direction="left-to-right" evidence="6">
        <dbReference type="Rhea" id="RHEA:67897"/>
    </physiologicalReaction>
</comment>
<evidence type="ECO:0000256" key="6">
    <source>
        <dbReference type="ARBA" id="ARBA00029305"/>
    </source>
</evidence>
<proteinExistence type="predicted"/>
<dbReference type="Proteomes" id="UP000812440">
    <property type="component" value="Chromosome 4"/>
</dbReference>
<dbReference type="GO" id="GO:0016829">
    <property type="term" value="F:lyase activity"/>
    <property type="evidence" value="ECO:0007669"/>
    <property type="project" value="UniProtKB-KW"/>
</dbReference>
<name>A0A8T2J061_9PIPI</name>
<dbReference type="Gene3D" id="3.90.1140.10">
    <property type="entry name" value="Cyclic phosphodiesterase"/>
    <property type="match status" value="1"/>
</dbReference>
<comment type="function">
    <text evidence="9">3'-5' RNA exonuclease that trims the 3' end of oligo(U) and oligo(A) tracts of the pre-U6 small nuclear RNA (snRNA) molecule, leading to the formation of a mature U6 snRNA 3' end-terminated with a 2',3'-cyclic phosphate. Participates in the U6 snRNA 3' end processing that prevents U6 snRNA degradation. In addition also removes uridines from the 3' end of U6atac snRNA and possibly the vault RNA VTRNA1-1.</text>
</comment>
<dbReference type="GO" id="GO:0005634">
    <property type="term" value="C:nucleus"/>
    <property type="evidence" value="ECO:0007669"/>
    <property type="project" value="TreeGrafter"/>
</dbReference>
<evidence type="ECO:0000256" key="8">
    <source>
        <dbReference type="ARBA" id="ARBA00030030"/>
    </source>
</evidence>
<evidence type="ECO:0000256" key="4">
    <source>
        <dbReference type="ARBA" id="ARBA00023242"/>
    </source>
</evidence>
<keyword evidence="4" id="KW-0539">Nucleus</keyword>
<dbReference type="GO" id="GO:0000175">
    <property type="term" value="F:3'-5'-RNA exonuclease activity"/>
    <property type="evidence" value="ECO:0007669"/>
    <property type="project" value="TreeGrafter"/>
</dbReference>
<accession>A0A8T2J061</accession>
<evidence type="ECO:0000256" key="7">
    <source>
        <dbReference type="ARBA" id="ARBA00029543"/>
    </source>
</evidence>
<reference evidence="10" key="1">
    <citation type="thesis" date="2020" institute="ProQuest LLC" country="789 East Eisenhower Parkway, Ann Arbor, MI, USA">
        <title>Comparative Genomics and Chromosome Evolution.</title>
        <authorList>
            <person name="Mudd A.B."/>
        </authorList>
    </citation>
    <scope>NUCLEOTIDE SEQUENCE</scope>
    <source>
        <strain evidence="10">Female2</strain>
        <tissue evidence="10">Blood</tissue>
    </source>
</reference>
<dbReference type="AlphaFoldDB" id="A0A8T2J061"/>
<evidence type="ECO:0000256" key="5">
    <source>
        <dbReference type="ARBA" id="ARBA00029300"/>
    </source>
</evidence>
<sequence>MENLLGIVSEVDLSLKEFNLKTFYEDPSFHVSLAWCVGDKAGQLEGSGLLELQDVLDRFEDSDALTRFCVEEIHCKAGNKSFCIPLQ</sequence>
<keyword evidence="1" id="KW-0540">Nuclease</keyword>
<evidence type="ECO:0000256" key="9">
    <source>
        <dbReference type="ARBA" id="ARBA00046102"/>
    </source>
</evidence>
<evidence type="ECO:0000256" key="2">
    <source>
        <dbReference type="ARBA" id="ARBA00022801"/>
    </source>
</evidence>
<protein>
    <recommendedName>
        <fullName evidence="7">U6 snRNA phosphodiesterase 1</fullName>
    </recommendedName>
    <alternativeName>
        <fullName evidence="8">3'-5' RNA exonuclease USB1</fullName>
    </alternativeName>
</protein>